<dbReference type="EMBL" id="CP077715">
    <property type="protein sequence ID" value="QXJ32379.1"/>
    <property type="molecule type" value="Genomic_DNA"/>
</dbReference>
<dbReference type="GeneID" id="75046206"/>
<organism evidence="1 2">
    <name type="scientific">Saccharolobus shibatae</name>
    <dbReference type="NCBI Taxonomy" id="2286"/>
    <lineage>
        <taxon>Archaea</taxon>
        <taxon>Thermoproteota</taxon>
        <taxon>Thermoprotei</taxon>
        <taxon>Sulfolobales</taxon>
        <taxon>Sulfolobaceae</taxon>
        <taxon>Saccharolobus</taxon>
    </lineage>
</organism>
<dbReference type="RefSeq" id="WP_261310592.1">
    <property type="nucleotide sequence ID" value="NZ_CP077715.1"/>
</dbReference>
<dbReference type="AlphaFoldDB" id="A0A8F5BW19"/>
<reference evidence="1" key="1">
    <citation type="journal article" date="2021" name="Environ. Microbiol.">
        <title>New insights into the diversity and evolution of the archaeal mobilome from three complete genomes of Saccharolobus shibatae.</title>
        <authorList>
            <person name="Medvedeva S."/>
            <person name="Brandt D."/>
            <person name="Cvirkaite-Krupovic V."/>
            <person name="Liu Y."/>
            <person name="Severinov K."/>
            <person name="Ishino S."/>
            <person name="Ishino Y."/>
            <person name="Prangishvili D."/>
            <person name="Kalinowski J."/>
            <person name="Krupovic M."/>
        </authorList>
    </citation>
    <scope>NUCLEOTIDE SEQUENCE</scope>
    <source>
        <strain evidence="1">BEU9</strain>
    </source>
</reference>
<sequence length="89" mass="10370">MSTKNYFYQTSLGYHPNWKWHIPAGTTNPQLSCDLACPPFKINGVEFKPKPNTVYELGIRLIPQNNGTNKVYLYFVDWSTVTLYIIYTF</sequence>
<evidence type="ECO:0000313" key="2">
    <source>
        <dbReference type="Proteomes" id="UP000693941"/>
    </source>
</evidence>
<protein>
    <submittedName>
        <fullName evidence="1">Uncharacterized protein</fullName>
    </submittedName>
</protein>
<accession>A0A8F5BW19</accession>
<gene>
    <name evidence="1" type="ORF">J5U21_02030</name>
</gene>
<name>A0A8F5BW19_9CREN</name>
<evidence type="ECO:0000313" key="1">
    <source>
        <dbReference type="EMBL" id="QXJ32379.1"/>
    </source>
</evidence>
<proteinExistence type="predicted"/>
<dbReference type="Proteomes" id="UP000693941">
    <property type="component" value="Chromosome"/>
</dbReference>